<dbReference type="RefSeq" id="XP_036359999.1">
    <property type="nucleotide sequence ID" value="XM_036504106.1"/>
</dbReference>
<feature type="region of interest" description="Disordered" evidence="1">
    <location>
        <begin position="20"/>
        <end position="173"/>
    </location>
</feature>
<evidence type="ECO:0000256" key="1">
    <source>
        <dbReference type="SAM" id="MobiDB-lite"/>
    </source>
</evidence>
<proteinExistence type="predicted"/>
<dbReference type="Gene3D" id="2.170.130.30">
    <property type="match status" value="1"/>
</dbReference>
<feature type="region of interest" description="Disordered" evidence="1">
    <location>
        <begin position="615"/>
        <end position="637"/>
    </location>
</feature>
<name>A0A7E6EX77_9MOLL</name>
<accession>A0A7E6EX77</accession>
<feature type="compositionally biased region" description="Pro residues" evidence="1">
    <location>
        <begin position="146"/>
        <end position="173"/>
    </location>
</feature>
<keyword evidence="2" id="KW-1185">Reference proteome</keyword>
<feature type="compositionally biased region" description="Pro residues" evidence="1">
    <location>
        <begin position="71"/>
        <end position="82"/>
    </location>
</feature>
<feature type="compositionally biased region" description="Pro residues" evidence="1">
    <location>
        <begin position="20"/>
        <end position="62"/>
    </location>
</feature>
<evidence type="ECO:0000313" key="3">
    <source>
        <dbReference type="RefSeq" id="XP_036359999.1"/>
    </source>
</evidence>
<gene>
    <name evidence="3" type="primary">LOC115218319</name>
</gene>
<feature type="region of interest" description="Disordered" evidence="1">
    <location>
        <begin position="219"/>
        <end position="273"/>
    </location>
</feature>
<organism evidence="2 3">
    <name type="scientific">Octopus sinensis</name>
    <name type="common">East Asian common octopus</name>
    <dbReference type="NCBI Taxonomy" id="2607531"/>
    <lineage>
        <taxon>Eukaryota</taxon>
        <taxon>Metazoa</taxon>
        <taxon>Spiralia</taxon>
        <taxon>Lophotrochozoa</taxon>
        <taxon>Mollusca</taxon>
        <taxon>Cephalopoda</taxon>
        <taxon>Coleoidea</taxon>
        <taxon>Octopodiformes</taxon>
        <taxon>Octopoda</taxon>
        <taxon>Incirrata</taxon>
        <taxon>Octopodidae</taxon>
        <taxon>Octopus</taxon>
    </lineage>
</organism>
<feature type="compositionally biased region" description="Pro residues" evidence="1">
    <location>
        <begin position="106"/>
        <end position="117"/>
    </location>
</feature>
<dbReference type="AlphaFoldDB" id="A0A7E6EX77"/>
<evidence type="ECO:0000313" key="2">
    <source>
        <dbReference type="Proteomes" id="UP000515154"/>
    </source>
</evidence>
<protein>
    <submittedName>
        <fullName evidence="3">Basic proline-rich protein-like isoform X11</fullName>
    </submittedName>
</protein>
<reference evidence="3" key="1">
    <citation type="submission" date="2025-08" db="UniProtKB">
        <authorList>
            <consortium name="RefSeq"/>
        </authorList>
    </citation>
    <scope>IDENTIFICATION</scope>
</reference>
<dbReference type="Proteomes" id="UP000515154">
    <property type="component" value="Linkage group LG1"/>
</dbReference>
<sequence length="763" mass="82715">MNPEIFRICQQIGCYNENPRPYPPPINSPPGNFPPVNYPPGNFPPGNSPPGNFPPVNFPPGNSPSGNFPPGSFPPGNYPPGIFPSGNSPAVNFPPGNSPAVNFPPGNSPPGNSPPVNFPSGNYPPGNFAPGIFPPGDSPAVNFPPVDFPPGNYPPGNFPPGNSPPVNSPPVNTPPVNTLPGIFLPGDSPAVNFPPVDFPPGNSPPVNFPPGNYPPGNFPPGIFPPVNSPPVNSPPVNSPPVNTPPVNTPPVDFPPVDYPPGNSPPVNFPPGNYPPGNFPPGIFPPVNSPPVNSPPVNTPPVNAPPVDFPPVNYPPVDFPSGNTPPVNYPPVPPYYDSGPYSRPPPSTFPQAFPPTMYPSLPPFYDPGPHSPPMMQPSLPFVPHAPATGPPYYGFYPSYSWHHHSAPVPPHHTKVPAPIKEEAANLTYPDNDNGDNNSDWLIKGFDWPGWQVVASNASEVALLKKGLKKIVDDAGQSWKARVSKHFKEQKKLFGFLNKLNADFNKCNCIVALSKWLEAIGLSANDGTYFKNWLNDIVKPDKGDNSNNIRYSQQQQQQQSNYNPYGFYGDPYLMYNPHYFNSDPYAPSVNNMYDSWSSGMSYPLTFVPGTIYPNIDRPYSNQHQDQWPVPSKNFDAASQDDKKPIPLVQQNSTTPNTPNPPQVLVTFNLKEFNVLKCTINVTKQSPAPLEDFLTKASQTNSCFEFTTVFYINNPLRQGKYLNSINGINVTATTTWEISKENGPIDLNLGVVAQTGDTFTINNTSV</sequence>